<keyword evidence="4" id="KW-1185">Reference proteome</keyword>
<reference evidence="3 4" key="2">
    <citation type="submission" date="2016-12" db="EMBL/GenBank/DDBJ databases">
        <title>Genome sequencing and description of Paenibacillus sp. nov. from high altitude lake in the Indian Trans- Himalayas.</title>
        <authorList>
            <person name="Kiran S."/>
            <person name="Swarnkar M.K."/>
            <person name="Rana A."/>
            <person name="Tewari R."/>
            <person name="Gulati A."/>
        </authorList>
    </citation>
    <scope>NUCLEOTIDE SEQUENCE [LARGE SCALE GENOMIC DNA]</scope>
    <source>
        <strain evidence="3 4">IHBB 9951</strain>
    </source>
</reference>
<evidence type="ECO:0000313" key="2">
    <source>
        <dbReference type="EMBL" id="ANY73161.1"/>
    </source>
</evidence>
<dbReference type="EMBL" id="MRVI01000002">
    <property type="protein sequence ID" value="OOC59083.1"/>
    <property type="molecule type" value="Genomic_DNA"/>
</dbReference>
<dbReference type="RefSeq" id="WP_077569974.1">
    <property type="nucleotide sequence ID" value="NZ_CP016809.1"/>
</dbReference>
<feature type="transmembrane region" description="Helical" evidence="1">
    <location>
        <begin position="61"/>
        <end position="79"/>
    </location>
</feature>
<proteinExistence type="predicted"/>
<organism evidence="2">
    <name type="scientific">Paenibacillus ihbetae</name>
    <dbReference type="NCBI Taxonomy" id="1870820"/>
    <lineage>
        <taxon>Bacteria</taxon>
        <taxon>Bacillati</taxon>
        <taxon>Bacillota</taxon>
        <taxon>Bacilli</taxon>
        <taxon>Bacillales</taxon>
        <taxon>Paenibacillaceae</taxon>
        <taxon>Paenibacillus</taxon>
    </lineage>
</organism>
<reference evidence="2" key="1">
    <citation type="submission" date="2016-08" db="EMBL/GenBank/DDBJ databases">
        <title>Complete Genome Seqeunce of Paenibacillus sp. nov. IHBB 9852 from high altitute lake of Indian trans-Himalayas.</title>
        <authorList>
            <person name="Kiran S."/>
            <person name="Swarnkar M.K."/>
            <person name="Rana A."/>
            <person name="Tewari R."/>
            <person name="Gulati A."/>
        </authorList>
    </citation>
    <scope>NUCLEOTIDE SEQUENCE [LARGE SCALE GENOMIC DNA]</scope>
    <source>
        <strain evidence="2">IHBB 9852</strain>
    </source>
</reference>
<feature type="transmembrane region" description="Helical" evidence="1">
    <location>
        <begin position="85"/>
        <end position="103"/>
    </location>
</feature>
<keyword evidence="1" id="KW-0812">Transmembrane</keyword>
<feature type="transmembrane region" description="Helical" evidence="1">
    <location>
        <begin position="133"/>
        <end position="151"/>
    </location>
</feature>
<protein>
    <submittedName>
        <fullName evidence="2">Uncharacterized protein</fullName>
    </submittedName>
</protein>
<keyword evidence="1" id="KW-1133">Transmembrane helix</keyword>
<feature type="transmembrane region" description="Helical" evidence="1">
    <location>
        <begin position="20"/>
        <end position="40"/>
    </location>
</feature>
<sequence>MNNGNAKWSSGRLDVGFYALNKLASAGVVLLLLTVIGRVWPSGMEKPAELLGLSMEQKEWVYGYALIASLVADALLSFLPKLAKSLQIGLYAAVGFGFFALFNGGSPDQLWIRASLGAVTLLLFLWGKYAFPADSLITPIFAIAVPLLCWAI</sequence>
<evidence type="ECO:0000256" key="1">
    <source>
        <dbReference type="SAM" id="Phobius"/>
    </source>
</evidence>
<dbReference type="EMBL" id="CP016809">
    <property type="protein sequence ID" value="ANY73161.1"/>
    <property type="molecule type" value="Genomic_DNA"/>
</dbReference>
<dbReference type="Proteomes" id="UP000189059">
    <property type="component" value="Unassembled WGS sequence"/>
</dbReference>
<evidence type="ECO:0000313" key="4">
    <source>
        <dbReference type="Proteomes" id="UP000189059"/>
    </source>
</evidence>
<dbReference type="KEGG" id="pib:BBD41_11500"/>
<dbReference type="OrthoDB" id="2663046at2"/>
<evidence type="ECO:0000313" key="3">
    <source>
        <dbReference type="EMBL" id="OOC59083.1"/>
    </source>
</evidence>
<gene>
    <name evidence="3" type="ORF">BBD40_25920</name>
    <name evidence="2" type="ORF">BBD41_11500</name>
</gene>
<name>A0A1B2DZN3_9BACL</name>
<accession>A0A1B2DZN3</accession>
<dbReference type="GeneID" id="48308866"/>
<dbReference type="AlphaFoldDB" id="A0A1B2DZN3"/>
<keyword evidence="1" id="KW-0472">Membrane</keyword>